<dbReference type="PANTHER" id="PTHR47020:SF1">
    <property type="entry name" value="HILLARIN"/>
    <property type="match status" value="1"/>
</dbReference>
<keyword evidence="4" id="KW-1185">Reference proteome</keyword>
<evidence type="ECO:0000259" key="2">
    <source>
        <dbReference type="Pfam" id="PF23265"/>
    </source>
</evidence>
<feature type="compositionally biased region" description="Acidic residues" evidence="1">
    <location>
        <begin position="1301"/>
        <end position="1316"/>
    </location>
</feature>
<feature type="compositionally biased region" description="Basic and acidic residues" evidence="1">
    <location>
        <begin position="1207"/>
        <end position="1262"/>
    </location>
</feature>
<dbReference type="PANTHER" id="PTHR47020">
    <property type="entry name" value="HILLARIN"/>
    <property type="match status" value="1"/>
</dbReference>
<accession>A0A8W8LB50</accession>
<feature type="compositionally biased region" description="Polar residues" evidence="1">
    <location>
        <begin position="1078"/>
        <end position="1090"/>
    </location>
</feature>
<feature type="compositionally biased region" description="Basic and acidic residues" evidence="1">
    <location>
        <begin position="161"/>
        <end position="171"/>
    </location>
</feature>
<feature type="compositionally biased region" description="Acidic residues" evidence="1">
    <location>
        <begin position="1327"/>
        <end position="1339"/>
    </location>
</feature>
<sequence length="1388" mass="159273">MGSGTSKSSKSPHPDETIQDEIENSPTVQEDSYDEFQNNNYDKFTFGTENSTEFFRGLTNSDFYNVAPPNTIFNDEDVPDEQPKIRIDLLPVEEEDSTGEEEGLENANVEEKDKEEIVEEQESVVVEEPINDDINNEVVEDDQERNVPQESSGASTENEPIETRVEDKTINERNGTGAENQQLLQTKQSQVEEEEQPPEDEEEEDEPPQETARKNTPRTVRDIVFDESAPIDDIPPKQPQVDAVAYVEENDEDDEKFDLTLSEDLSAYFKAPYDPLVFDFSLADANLKPIREFVKKWGFFKTVPTPDILHRAQMGVRHFNVPAPRTERGYPLPFPIFMPKPPDMKSFQSIEETLNLKKAKSFNDFIKFIRHMKSVVDDDELRVRITMKWMSQHSHKIPPLDQGDKSEFAGYAQVHLFYKFCGMLNIECAVIEGRRRIYSRDPSPSPGKRAVKAVWCAVMIQGKWRFVDPSLPGLKDMKKMNDEKTEPESETAWMKAMRGKIGEFYSLPDPSRFVYTHLPDIEYWQLLCRPVQESEWYEMACVSPFFFHHGFDLQSKVAYNVKCNGSHLIITFTYPADAMYVFTTSIVNQNPPKKKKEIKNYRHPYVSIESDFEGKTVSIEVFAMQKGTYFLHVFFRDLSCECRDYLYLCTYCLEFTKPNVDIFGAFLVHNRQQWGPADDTLDAGVIPLTHVTNEIECFKDILDIEFDLQNDLTFHCSFTDKEGTDLSRHVMYWVFGKKLHIKVTCPGFQKCALEISIKDENDGSLKTICNYRVYFSSSCNLKPIMGFPASMTRLGLTEDGEQLKLHPLFPNPYSITMSEETTLEFRTEYFKSVIYPSLKFISDKLYNTDSFMTWFFDEEEEKLSLCINPVRHGLYLLTVQNKLSVNVVESTPLYFGFINVDIPSNQWSPYPDRSIDAQKLVKIQEPRTGYLRAKQEYLFSYKIYDEVHDVAILTSKGWSHLKHEPPHEWSGKVTTGPKDTDVVLNARFEVGSEKFTKLLTYKAIASDEYEGRNRRQDQVRTQRMLAFAQDEKPKPANKLSEMAEKHRKEMKAKAKQSVKPRRVEQEESNSDTEENTEKNQNSAKNKQELNTGARAKRKGGWGTVKKELISKGKDEKTSEESDTAQDKKVGWNFVKKEIMSKIKDERSEEELDIAHAKKTGGWAAIKRDMIAKKDEKRKPYRGWYANRARKPSDEDTKSVNSSSNSVDHGKQTRPSSEKVDKSIPDNKESKERKEAKESTGSETRGKDSTSRNSKRETPREFTPRGPNNESTKDETDKVSENSASDSSNLKDKISNEGSDSAIDDEKESNNEADEANDSLNTRTPVTDDSDFDSSEEETVIEIPEPETLSPSTYSRLRAKRNTFVIKRSGKVAFSTPAGMLATPRARRT</sequence>
<feature type="compositionally biased region" description="Basic residues" evidence="1">
    <location>
        <begin position="1048"/>
        <end position="1060"/>
    </location>
</feature>
<feature type="compositionally biased region" description="Basic and acidic residues" evidence="1">
    <location>
        <begin position="1104"/>
        <end position="1146"/>
    </location>
</feature>
<dbReference type="InterPro" id="IPR056564">
    <property type="entry name" value="Ig-like_KY"/>
</dbReference>
<evidence type="ECO:0000256" key="1">
    <source>
        <dbReference type="SAM" id="MobiDB-lite"/>
    </source>
</evidence>
<feature type="compositionally biased region" description="Acidic residues" evidence="1">
    <location>
        <begin position="191"/>
        <end position="208"/>
    </location>
</feature>
<feature type="compositionally biased region" description="Polar residues" evidence="1">
    <location>
        <begin position="1317"/>
        <end position="1326"/>
    </location>
</feature>
<organism evidence="3 4">
    <name type="scientific">Magallana gigas</name>
    <name type="common">Pacific oyster</name>
    <name type="synonym">Crassostrea gigas</name>
    <dbReference type="NCBI Taxonomy" id="29159"/>
    <lineage>
        <taxon>Eukaryota</taxon>
        <taxon>Metazoa</taxon>
        <taxon>Spiralia</taxon>
        <taxon>Lophotrochozoa</taxon>
        <taxon>Mollusca</taxon>
        <taxon>Bivalvia</taxon>
        <taxon>Autobranchia</taxon>
        <taxon>Pteriomorphia</taxon>
        <taxon>Ostreida</taxon>
        <taxon>Ostreoidea</taxon>
        <taxon>Ostreidae</taxon>
        <taxon>Magallana</taxon>
    </lineage>
</organism>
<feature type="compositionally biased region" description="Basic and acidic residues" evidence="1">
    <location>
        <begin position="1165"/>
        <end position="1177"/>
    </location>
</feature>
<feature type="compositionally biased region" description="Polar residues" evidence="1">
    <location>
        <begin position="146"/>
        <end position="158"/>
    </location>
</feature>
<dbReference type="Pfam" id="PF23265">
    <property type="entry name" value="Ig-like_KY"/>
    <property type="match status" value="2"/>
</dbReference>
<evidence type="ECO:0000313" key="3">
    <source>
        <dbReference type="EnsemblMetazoa" id="G27279.1:cds"/>
    </source>
</evidence>
<name>A0A8W8LB50_MAGGI</name>
<feature type="domain" description="KY-like immunoglobulin-like" evidence="2">
    <location>
        <begin position="689"/>
        <end position="777"/>
    </location>
</feature>
<dbReference type="InterPro" id="IPR053041">
    <property type="entry name" value="Transglut-like_Superfamily_Mod"/>
</dbReference>
<dbReference type="OrthoDB" id="6056505at2759"/>
<feature type="compositionally biased region" description="Polar residues" evidence="1">
    <location>
        <begin position="24"/>
        <end position="44"/>
    </location>
</feature>
<feature type="compositionally biased region" description="Basic and acidic residues" evidence="1">
    <location>
        <begin position="1270"/>
        <end position="1279"/>
    </location>
</feature>
<feature type="compositionally biased region" description="Polar residues" evidence="1">
    <location>
        <begin position="172"/>
        <end position="189"/>
    </location>
</feature>
<feature type="region of interest" description="Disordered" evidence="1">
    <location>
        <begin position="92"/>
        <end position="221"/>
    </location>
</feature>
<dbReference type="Proteomes" id="UP000005408">
    <property type="component" value="Unassembled WGS sequence"/>
</dbReference>
<feature type="region of interest" description="Disordered" evidence="1">
    <location>
        <begin position="1"/>
        <end position="44"/>
    </location>
</feature>
<dbReference type="OMA" id="NINMVEN"/>
<evidence type="ECO:0000313" key="4">
    <source>
        <dbReference type="Proteomes" id="UP000005408"/>
    </source>
</evidence>
<reference evidence="3" key="1">
    <citation type="submission" date="2022-08" db="UniProtKB">
        <authorList>
            <consortium name="EnsemblMetazoa"/>
        </authorList>
    </citation>
    <scope>IDENTIFICATION</scope>
    <source>
        <strain evidence="3">05x7-T-G4-1.051#20</strain>
    </source>
</reference>
<protein>
    <recommendedName>
        <fullName evidence="2">KY-like immunoglobulin-like domain-containing protein</fullName>
    </recommendedName>
</protein>
<feature type="domain" description="KY-like immunoglobulin-like" evidence="2">
    <location>
        <begin position="535"/>
        <end position="661"/>
    </location>
</feature>
<dbReference type="EnsemblMetazoa" id="G27279.1">
    <property type="protein sequence ID" value="G27279.1:cds"/>
    <property type="gene ID" value="G27279"/>
</dbReference>
<feature type="compositionally biased region" description="Acidic residues" evidence="1">
    <location>
        <begin position="92"/>
        <end position="104"/>
    </location>
</feature>
<feature type="region of interest" description="Disordered" evidence="1">
    <location>
        <begin position="1026"/>
        <end position="1353"/>
    </location>
</feature>
<feature type="compositionally biased region" description="Acidic residues" evidence="1">
    <location>
        <begin position="129"/>
        <end position="143"/>
    </location>
</feature>
<proteinExistence type="predicted"/>
<feature type="compositionally biased region" description="Polar residues" evidence="1">
    <location>
        <begin position="1"/>
        <end position="11"/>
    </location>
</feature>